<protein>
    <submittedName>
        <fullName evidence="1">Uncharacterized protein</fullName>
    </submittedName>
</protein>
<reference evidence="2" key="1">
    <citation type="submission" date="2017-09" db="EMBL/GenBank/DDBJ databases">
        <title>Depth-based differentiation of microbial function through sediment-hosted aquifers and enrichment of novel symbionts in the deep terrestrial subsurface.</title>
        <authorList>
            <person name="Probst A.J."/>
            <person name="Ladd B."/>
            <person name="Jarett J.K."/>
            <person name="Geller-Mcgrath D.E."/>
            <person name="Sieber C.M.K."/>
            <person name="Emerson J.B."/>
            <person name="Anantharaman K."/>
            <person name="Thomas B.C."/>
            <person name="Malmstrom R."/>
            <person name="Stieglmeier M."/>
            <person name="Klingl A."/>
            <person name="Woyke T."/>
            <person name="Ryan C.M."/>
            <person name="Banfield J.F."/>
        </authorList>
    </citation>
    <scope>NUCLEOTIDE SEQUENCE [LARGE SCALE GENOMIC DNA]</scope>
</reference>
<accession>A0A2M7M098</accession>
<evidence type="ECO:0000313" key="1">
    <source>
        <dbReference type="EMBL" id="PIX73765.1"/>
    </source>
</evidence>
<dbReference type="Proteomes" id="UP000229708">
    <property type="component" value="Unassembled WGS sequence"/>
</dbReference>
<sequence length="298" mass="35030">SVSSKLLSLIGEINLILQLEIKTSQTPLLILKEKIVAFEKELVTIKQQKEDADFILQGQTEKLVKEILIGDIEVLKEKELPKLLIELEEFYKNNKSLSGKELANKFDAFLEESIKRIFSRWRKEEEIKLQQSLKFILDRFSNETNKTIQKVIDLSANLFNINIEKFETETELAEEQEFKFSFDEIQVDIEIFTPVISHLPKFLSHNLLYKNIKEKTFEEFDKHCGRVRFDFHQRVVKSIGEYQNILNQTLEETISEVEIAMKKGIERKKKGQEKEITALIKLHEQEKNLIKTKEMIVI</sequence>
<organism evidence="1 2">
    <name type="scientific">Candidatus Roizmanbacteria bacterium CG_4_10_14_3_um_filter_33_21</name>
    <dbReference type="NCBI Taxonomy" id="1974830"/>
    <lineage>
        <taxon>Bacteria</taxon>
        <taxon>Candidatus Roizmaniibacteriota</taxon>
    </lineage>
</organism>
<evidence type="ECO:0000313" key="2">
    <source>
        <dbReference type="Proteomes" id="UP000229708"/>
    </source>
</evidence>
<comment type="caution">
    <text evidence="1">The sequence shown here is derived from an EMBL/GenBank/DDBJ whole genome shotgun (WGS) entry which is preliminary data.</text>
</comment>
<name>A0A2M7M098_9BACT</name>
<feature type="non-terminal residue" evidence="1">
    <location>
        <position position="1"/>
    </location>
</feature>
<dbReference type="AlphaFoldDB" id="A0A2M7M098"/>
<proteinExistence type="predicted"/>
<gene>
    <name evidence="1" type="ORF">COZ39_01940</name>
</gene>
<dbReference type="EMBL" id="PFJI01000081">
    <property type="protein sequence ID" value="PIX73765.1"/>
    <property type="molecule type" value="Genomic_DNA"/>
</dbReference>